<dbReference type="Proteomes" id="UP000482960">
    <property type="component" value="Unassembled WGS sequence"/>
</dbReference>
<dbReference type="Pfam" id="PF07819">
    <property type="entry name" value="PGAP1"/>
    <property type="match status" value="1"/>
</dbReference>
<name>A0A6V8KS14_9ACTN</name>
<evidence type="ECO:0000313" key="2">
    <source>
        <dbReference type="EMBL" id="GFJ86644.1"/>
    </source>
</evidence>
<dbReference type="GO" id="GO:0016788">
    <property type="term" value="F:hydrolase activity, acting on ester bonds"/>
    <property type="evidence" value="ECO:0007669"/>
    <property type="project" value="InterPro"/>
</dbReference>
<gene>
    <name evidence="2" type="ORF">Prum_002860</name>
</gene>
<feature type="domain" description="GPI inositol-deacylase PGAP1-like alpha/beta" evidence="1">
    <location>
        <begin position="140"/>
        <end position="183"/>
    </location>
</feature>
<organism evidence="2 3">
    <name type="scientific">Phytohabitans rumicis</name>
    <dbReference type="NCBI Taxonomy" id="1076125"/>
    <lineage>
        <taxon>Bacteria</taxon>
        <taxon>Bacillati</taxon>
        <taxon>Actinomycetota</taxon>
        <taxon>Actinomycetes</taxon>
        <taxon>Micromonosporales</taxon>
        <taxon>Micromonosporaceae</taxon>
    </lineage>
</organism>
<accession>A0A6V8KS14</accession>
<comment type="caution">
    <text evidence="2">The sequence shown here is derived from an EMBL/GenBank/DDBJ whole genome shotgun (WGS) entry which is preliminary data.</text>
</comment>
<dbReference type="InterPro" id="IPR029058">
    <property type="entry name" value="AB_hydrolase_fold"/>
</dbReference>
<keyword evidence="3" id="KW-1185">Reference proteome</keyword>
<evidence type="ECO:0000259" key="1">
    <source>
        <dbReference type="Pfam" id="PF07819"/>
    </source>
</evidence>
<dbReference type="SUPFAM" id="SSF53474">
    <property type="entry name" value="alpha/beta-Hydrolases"/>
    <property type="match status" value="1"/>
</dbReference>
<sequence length="472" mass="50590">MIVVPGIMGSELVDSRTRRTLWGFRDLRWYVRAWTTGGGLTALRLTDEERAGVYGRVEATSSLRFPAFARVLAGLEPYTRLFDTVRAAVQPGVPVVDFAYDWRLPVAHNAGLLAERVHHELRRWHAHPAHDVARRVHPDGRPARVVIVAHSMGGLLARYLSTIPGATDDIRAVVTLGTPFYGSVKAAVLLNAGRGAPFPSHRPWSQALRPAADEGLRRLAASLPGVHDLLPTYRCVNDGRRGQRLDHDTAVALGADPDHARASAELHRRLADAPIPGHRPLVGTHQPTPQSFALREDTVSTEDGLWVDRAEGGVRWSNEAGDGTVYRGAASLDGTVHTYLPQQHGPLAKSSETRAFVHGVITELDLDRLGPPQAALELGLAVPDLACPGDAFTGLVTGVTGRRDATCHVIDAANGQLVSAPLIDVDADGARVAVRLPQPGLFRVEVAGGGYSPVSQHVLAVDPGLADDGADE</sequence>
<dbReference type="AlphaFoldDB" id="A0A6V8KS14"/>
<dbReference type="Gene3D" id="3.40.50.1820">
    <property type="entry name" value="alpha/beta hydrolase"/>
    <property type="match status" value="1"/>
</dbReference>
<dbReference type="EMBL" id="BLPG01000001">
    <property type="protein sequence ID" value="GFJ86644.1"/>
    <property type="molecule type" value="Genomic_DNA"/>
</dbReference>
<evidence type="ECO:0000313" key="3">
    <source>
        <dbReference type="Proteomes" id="UP000482960"/>
    </source>
</evidence>
<reference evidence="2 3" key="1">
    <citation type="submission" date="2020-03" db="EMBL/GenBank/DDBJ databases">
        <title>Whole genome shotgun sequence of Phytohabitans rumicis NBRC 108638.</title>
        <authorList>
            <person name="Komaki H."/>
            <person name="Tamura T."/>
        </authorList>
    </citation>
    <scope>NUCLEOTIDE SEQUENCE [LARGE SCALE GENOMIC DNA]</scope>
    <source>
        <strain evidence="2 3">NBRC 108638</strain>
    </source>
</reference>
<protein>
    <recommendedName>
        <fullName evidence="1">GPI inositol-deacylase PGAP1-like alpha/beta domain-containing protein</fullName>
    </recommendedName>
</protein>
<dbReference type="PANTHER" id="PTHR11440">
    <property type="entry name" value="LECITHIN-CHOLESTEROL ACYLTRANSFERASE-RELATED"/>
    <property type="match status" value="1"/>
</dbReference>
<dbReference type="InterPro" id="IPR012908">
    <property type="entry name" value="PGAP1-ab_dom-like"/>
</dbReference>
<reference evidence="2 3" key="2">
    <citation type="submission" date="2020-03" db="EMBL/GenBank/DDBJ databases">
        <authorList>
            <person name="Ichikawa N."/>
            <person name="Kimura A."/>
            <person name="Kitahashi Y."/>
            <person name="Uohara A."/>
        </authorList>
    </citation>
    <scope>NUCLEOTIDE SEQUENCE [LARGE SCALE GENOMIC DNA]</scope>
    <source>
        <strain evidence="2 3">NBRC 108638</strain>
    </source>
</reference>
<proteinExistence type="predicted"/>